<evidence type="ECO:0000256" key="4">
    <source>
        <dbReference type="ARBA" id="ARBA00022691"/>
    </source>
</evidence>
<gene>
    <name evidence="5" type="ORF">PanWU01x14_286690</name>
</gene>
<keyword evidence="2 5" id="KW-0489">Methyltransferase</keyword>
<dbReference type="PANTHER" id="PTHR10629">
    <property type="entry name" value="CYTOSINE-SPECIFIC METHYLTRANSFERASE"/>
    <property type="match status" value="1"/>
</dbReference>
<dbReference type="GO" id="GO:0032259">
    <property type="term" value="P:methylation"/>
    <property type="evidence" value="ECO:0007669"/>
    <property type="project" value="UniProtKB-KW"/>
</dbReference>
<dbReference type="SUPFAM" id="SSF53335">
    <property type="entry name" value="S-adenosyl-L-methionine-dependent methyltransferases"/>
    <property type="match status" value="1"/>
</dbReference>
<dbReference type="GO" id="GO:0003886">
    <property type="term" value="F:DNA (cytosine-5-)-methyltransferase activity"/>
    <property type="evidence" value="ECO:0007669"/>
    <property type="project" value="UniProtKB-EC"/>
</dbReference>
<dbReference type="EMBL" id="JXTB01000406">
    <property type="protein sequence ID" value="PON41823.1"/>
    <property type="molecule type" value="Genomic_DNA"/>
</dbReference>
<dbReference type="EC" id="2.1.1.37" evidence="1"/>
<evidence type="ECO:0000313" key="6">
    <source>
        <dbReference type="Proteomes" id="UP000237105"/>
    </source>
</evidence>
<evidence type="ECO:0000256" key="1">
    <source>
        <dbReference type="ARBA" id="ARBA00011975"/>
    </source>
</evidence>
<dbReference type="Proteomes" id="UP000237105">
    <property type="component" value="Unassembled WGS sequence"/>
</dbReference>
<dbReference type="OrthoDB" id="5376140at2759"/>
<dbReference type="PANTHER" id="PTHR10629:SF34">
    <property type="entry name" value="DNA (CYTOSINE-5)-METHYLTRANSFERASE CMT2"/>
    <property type="match status" value="1"/>
</dbReference>
<dbReference type="InterPro" id="IPR029063">
    <property type="entry name" value="SAM-dependent_MTases_sf"/>
</dbReference>
<dbReference type="Gene3D" id="3.90.120.10">
    <property type="entry name" value="DNA Methylase, subunit A, domain 2"/>
    <property type="match status" value="2"/>
</dbReference>
<evidence type="ECO:0000313" key="5">
    <source>
        <dbReference type="EMBL" id="PON41823.1"/>
    </source>
</evidence>
<dbReference type="InterPro" id="IPR001525">
    <property type="entry name" value="C5_MeTfrase"/>
</dbReference>
<evidence type="ECO:0000256" key="3">
    <source>
        <dbReference type="ARBA" id="ARBA00022679"/>
    </source>
</evidence>
<keyword evidence="4" id="KW-0949">S-adenosyl-L-methionine</keyword>
<sequence>MAGSALNGTKETKYSLYDHRPYPLFEDDYLRVCKIPKRKGANFRDLPGVIVGRDNVARRDPNEDMLLLPSGKPLVPDYAFTFEQGKSKRYVYRPFARLWWDETVPTVLTFPSCHNQVALHPEQDRILTVREYARLQGFPDYYRFCGTVKERYCQVGNAVPVNVARALGYALGFAIRKLNGTEPLLTLPEKFSLSNTYQLVITHASQD</sequence>
<dbReference type="STRING" id="3476.A0A2P5AZ52"/>
<proteinExistence type="predicted"/>
<keyword evidence="6" id="KW-1185">Reference proteome</keyword>
<organism evidence="5 6">
    <name type="scientific">Parasponia andersonii</name>
    <name type="common">Sponia andersonii</name>
    <dbReference type="NCBI Taxonomy" id="3476"/>
    <lineage>
        <taxon>Eukaryota</taxon>
        <taxon>Viridiplantae</taxon>
        <taxon>Streptophyta</taxon>
        <taxon>Embryophyta</taxon>
        <taxon>Tracheophyta</taxon>
        <taxon>Spermatophyta</taxon>
        <taxon>Magnoliopsida</taxon>
        <taxon>eudicotyledons</taxon>
        <taxon>Gunneridae</taxon>
        <taxon>Pentapetalae</taxon>
        <taxon>rosids</taxon>
        <taxon>fabids</taxon>
        <taxon>Rosales</taxon>
        <taxon>Cannabaceae</taxon>
        <taxon>Parasponia</taxon>
    </lineage>
</organism>
<keyword evidence="3 5" id="KW-0808">Transferase</keyword>
<accession>A0A2P5AZ52</accession>
<reference evidence="6" key="1">
    <citation type="submission" date="2016-06" db="EMBL/GenBank/DDBJ databases">
        <title>Parallel loss of symbiosis genes in relatives of nitrogen-fixing non-legume Parasponia.</title>
        <authorList>
            <person name="Van Velzen R."/>
            <person name="Holmer R."/>
            <person name="Bu F."/>
            <person name="Rutten L."/>
            <person name="Van Zeijl A."/>
            <person name="Liu W."/>
            <person name="Santuari L."/>
            <person name="Cao Q."/>
            <person name="Sharma T."/>
            <person name="Shen D."/>
            <person name="Roswanjaya Y."/>
            <person name="Wardhani T."/>
            <person name="Kalhor M.S."/>
            <person name="Jansen J."/>
            <person name="Van den Hoogen J."/>
            <person name="Gungor B."/>
            <person name="Hartog M."/>
            <person name="Hontelez J."/>
            <person name="Verver J."/>
            <person name="Yang W.-C."/>
            <person name="Schijlen E."/>
            <person name="Repin R."/>
            <person name="Schilthuizen M."/>
            <person name="Schranz E."/>
            <person name="Heidstra R."/>
            <person name="Miyata K."/>
            <person name="Fedorova E."/>
            <person name="Kohlen W."/>
            <person name="Bisseling T."/>
            <person name="Smit S."/>
            <person name="Geurts R."/>
        </authorList>
    </citation>
    <scope>NUCLEOTIDE SEQUENCE [LARGE SCALE GENOMIC DNA]</scope>
    <source>
        <strain evidence="6">cv. WU1-14</strain>
    </source>
</reference>
<dbReference type="GO" id="GO:0003677">
    <property type="term" value="F:DNA binding"/>
    <property type="evidence" value="ECO:0007669"/>
    <property type="project" value="TreeGrafter"/>
</dbReference>
<name>A0A2P5AZ52_PARAD</name>
<comment type="caution">
    <text evidence="5">The sequence shown here is derived from an EMBL/GenBank/DDBJ whole genome shotgun (WGS) entry which is preliminary data.</text>
</comment>
<dbReference type="Pfam" id="PF00145">
    <property type="entry name" value="DNA_methylase"/>
    <property type="match status" value="1"/>
</dbReference>
<dbReference type="AlphaFoldDB" id="A0A2P5AZ52"/>
<evidence type="ECO:0000256" key="2">
    <source>
        <dbReference type="ARBA" id="ARBA00022603"/>
    </source>
</evidence>
<dbReference type="InterPro" id="IPR050390">
    <property type="entry name" value="C5-Methyltransferase"/>
</dbReference>
<protein>
    <recommendedName>
        <fullName evidence="1">DNA (cytosine-5-)-methyltransferase</fullName>
        <ecNumber evidence="1">2.1.1.37</ecNumber>
    </recommendedName>
</protein>
<dbReference type="GO" id="GO:0005634">
    <property type="term" value="C:nucleus"/>
    <property type="evidence" value="ECO:0007669"/>
    <property type="project" value="TreeGrafter"/>
</dbReference>
<dbReference type="GO" id="GO:0044027">
    <property type="term" value="P:negative regulation of gene expression via chromosomal CpG island methylation"/>
    <property type="evidence" value="ECO:0007669"/>
    <property type="project" value="TreeGrafter"/>
</dbReference>